<dbReference type="Proteomes" id="UP000789920">
    <property type="component" value="Unassembled WGS sequence"/>
</dbReference>
<organism evidence="1 2">
    <name type="scientific">Racocetra persica</name>
    <dbReference type="NCBI Taxonomy" id="160502"/>
    <lineage>
        <taxon>Eukaryota</taxon>
        <taxon>Fungi</taxon>
        <taxon>Fungi incertae sedis</taxon>
        <taxon>Mucoromycota</taxon>
        <taxon>Glomeromycotina</taxon>
        <taxon>Glomeromycetes</taxon>
        <taxon>Diversisporales</taxon>
        <taxon>Gigasporaceae</taxon>
        <taxon>Racocetra</taxon>
    </lineage>
</organism>
<sequence>CTDITPYPKSKYKEEFWSRSKDPTTDKANLKMLYELRDSKSSENAENSEDLEESIFWNSFQNALIVNKHGQNEKTRILSIIADQFIYKQLRKKLQVSSKLK</sequence>
<gene>
    <name evidence="1" type="ORF">RPERSI_LOCUS5644</name>
</gene>
<dbReference type="EMBL" id="CAJVQC010008529">
    <property type="protein sequence ID" value="CAG8593730.1"/>
    <property type="molecule type" value="Genomic_DNA"/>
</dbReference>
<protein>
    <submittedName>
        <fullName evidence="1">22514_t:CDS:1</fullName>
    </submittedName>
</protein>
<proteinExistence type="predicted"/>
<feature type="non-terminal residue" evidence="1">
    <location>
        <position position="1"/>
    </location>
</feature>
<keyword evidence="2" id="KW-1185">Reference proteome</keyword>
<comment type="caution">
    <text evidence="1">The sequence shown here is derived from an EMBL/GenBank/DDBJ whole genome shotgun (WGS) entry which is preliminary data.</text>
</comment>
<evidence type="ECO:0000313" key="2">
    <source>
        <dbReference type="Proteomes" id="UP000789920"/>
    </source>
</evidence>
<evidence type="ECO:0000313" key="1">
    <source>
        <dbReference type="EMBL" id="CAG8593730.1"/>
    </source>
</evidence>
<reference evidence="1" key="1">
    <citation type="submission" date="2021-06" db="EMBL/GenBank/DDBJ databases">
        <authorList>
            <person name="Kallberg Y."/>
            <person name="Tangrot J."/>
            <person name="Rosling A."/>
        </authorList>
    </citation>
    <scope>NUCLEOTIDE SEQUENCE</scope>
    <source>
        <strain evidence="1">MA461A</strain>
    </source>
</reference>
<accession>A0ACA9MIW3</accession>
<name>A0ACA9MIW3_9GLOM</name>